<dbReference type="GO" id="GO:0003677">
    <property type="term" value="F:DNA binding"/>
    <property type="evidence" value="ECO:0007669"/>
    <property type="project" value="UniProtKB-KW"/>
</dbReference>
<dbReference type="GO" id="GO:0008270">
    <property type="term" value="F:zinc ion binding"/>
    <property type="evidence" value="ECO:0007669"/>
    <property type="project" value="UniProtKB-KW"/>
</dbReference>
<keyword evidence="3" id="KW-0479">Metal-binding</keyword>
<evidence type="ECO:0000259" key="10">
    <source>
        <dbReference type="PROSITE" id="PS51293"/>
    </source>
</evidence>
<comment type="subcellular location">
    <subcellularLocation>
        <location evidence="1">Nucleus</location>
    </subcellularLocation>
</comment>
<dbReference type="AlphaFoldDB" id="A0A0M3HR91"/>
<sequence>MTDEEHSDSRTTDSYTEDDYEEVEDAYDDEGTLDEEEREHPEEDYHDELKMLEDDANLSVEELRRRYYGDGLEDEEHSTDDAQSSSAHSEDTHQDAETEDATSISHLNDTEMAGSSCGESTKRKSESRGYFSEEEDNEEDDEYVPPDPWRRNVRQGPFYQASIPSFISTNVEYPCREREALLWRPPAESSMKGVEAYLHDFYELAFRSSSSVDAADLSRLSAATQQQQPLRDDEDALKAFLDSGYDSEAALALYPFHAANAPQISIGPNPSKWTDAVRLLVRRSLAFSGLKHLSPSCPSDCQLFEEGIRMHGKNFFIIQRSQLPYRTVGELVQFYYIWKKTERHDMFQERIRATKRQEHSHCTDFMGSLIDHMDATTGDTTVHVTPSLDIPAPAIPANLDLITDKEWGACWQGANESAALPHLDNDTIANVLQ</sequence>
<dbReference type="InterPro" id="IPR000949">
    <property type="entry name" value="ELM2_dom"/>
</dbReference>
<dbReference type="PANTHER" id="PTHR10865">
    <property type="entry name" value="METASTASIS-ASSOCIATED PROTEIN AND MESODERM INDUCTION EARLY RESPONSE PROTEIN"/>
    <property type="match status" value="1"/>
</dbReference>
<evidence type="ECO:0000256" key="5">
    <source>
        <dbReference type="ARBA" id="ARBA00022833"/>
    </source>
</evidence>
<dbReference type="Pfam" id="PF01448">
    <property type="entry name" value="ELM2"/>
    <property type="match status" value="1"/>
</dbReference>
<dbReference type="FunFam" id="1.10.10.60:FF:000012">
    <property type="entry name" value="Metastasis-associated 1 family, member 3"/>
    <property type="match status" value="1"/>
</dbReference>
<dbReference type="WBParaSite" id="ALUE_0000477901-mRNA-1">
    <property type="protein sequence ID" value="ALUE_0000477901-mRNA-1"/>
    <property type="gene ID" value="ALUE_0000477901"/>
</dbReference>
<dbReference type="Proteomes" id="UP000036681">
    <property type="component" value="Unplaced"/>
</dbReference>
<evidence type="ECO:0000313" key="11">
    <source>
        <dbReference type="Proteomes" id="UP000036681"/>
    </source>
</evidence>
<dbReference type="GO" id="GO:0003714">
    <property type="term" value="F:transcription corepressor activity"/>
    <property type="evidence" value="ECO:0007669"/>
    <property type="project" value="TreeGrafter"/>
</dbReference>
<dbReference type="GO" id="GO:0042826">
    <property type="term" value="F:histone deacetylase binding"/>
    <property type="evidence" value="ECO:0007669"/>
    <property type="project" value="TreeGrafter"/>
</dbReference>
<feature type="domain" description="ELM2" evidence="9">
    <location>
        <begin position="151"/>
        <end position="258"/>
    </location>
</feature>
<keyword evidence="2" id="KW-0678">Repressor</keyword>
<reference evidence="12" key="1">
    <citation type="submission" date="2017-02" db="UniProtKB">
        <authorList>
            <consortium name="WormBaseParasite"/>
        </authorList>
    </citation>
    <scope>IDENTIFICATION</scope>
</reference>
<evidence type="ECO:0000259" key="9">
    <source>
        <dbReference type="PROSITE" id="PS51156"/>
    </source>
</evidence>
<evidence type="ECO:0000256" key="1">
    <source>
        <dbReference type="ARBA" id="ARBA00004123"/>
    </source>
</evidence>
<keyword evidence="6" id="KW-0238">DNA-binding</keyword>
<keyword evidence="7" id="KW-0539">Nucleus</keyword>
<dbReference type="GO" id="GO:0000122">
    <property type="term" value="P:negative regulation of transcription by RNA polymerase II"/>
    <property type="evidence" value="ECO:0007669"/>
    <property type="project" value="TreeGrafter"/>
</dbReference>
<dbReference type="SUPFAM" id="SSF46689">
    <property type="entry name" value="Homeodomain-like"/>
    <property type="match status" value="1"/>
</dbReference>
<dbReference type="InterPro" id="IPR017884">
    <property type="entry name" value="SANT_dom"/>
</dbReference>
<proteinExistence type="predicted"/>
<organism evidence="11 12">
    <name type="scientific">Ascaris lumbricoides</name>
    <name type="common">Giant roundworm</name>
    <dbReference type="NCBI Taxonomy" id="6252"/>
    <lineage>
        <taxon>Eukaryota</taxon>
        <taxon>Metazoa</taxon>
        <taxon>Ecdysozoa</taxon>
        <taxon>Nematoda</taxon>
        <taxon>Chromadorea</taxon>
        <taxon>Rhabditida</taxon>
        <taxon>Spirurina</taxon>
        <taxon>Ascaridomorpha</taxon>
        <taxon>Ascaridoidea</taxon>
        <taxon>Ascarididae</taxon>
        <taxon>Ascaris</taxon>
    </lineage>
</organism>
<feature type="compositionally biased region" description="Acidic residues" evidence="8">
    <location>
        <begin position="132"/>
        <end position="144"/>
    </location>
</feature>
<feature type="region of interest" description="Disordered" evidence="8">
    <location>
        <begin position="1"/>
        <end position="149"/>
    </location>
</feature>
<keyword evidence="4" id="KW-0863">Zinc-finger</keyword>
<evidence type="ECO:0000313" key="12">
    <source>
        <dbReference type="WBParaSite" id="ALUE_0000477901-mRNA-1"/>
    </source>
</evidence>
<evidence type="ECO:0000256" key="8">
    <source>
        <dbReference type="SAM" id="MobiDB-lite"/>
    </source>
</evidence>
<dbReference type="PANTHER" id="PTHR10865:SF28">
    <property type="entry name" value="ELM2 DOMAIN-CONTAINING PROTEIN"/>
    <property type="match status" value="1"/>
</dbReference>
<feature type="domain" description="SANT" evidence="10">
    <location>
        <begin position="300"/>
        <end position="343"/>
    </location>
</feature>
<dbReference type="PROSITE" id="PS51293">
    <property type="entry name" value="SANT"/>
    <property type="match status" value="1"/>
</dbReference>
<evidence type="ECO:0000256" key="3">
    <source>
        <dbReference type="ARBA" id="ARBA00022723"/>
    </source>
</evidence>
<dbReference type="GO" id="GO:0005654">
    <property type="term" value="C:nucleoplasm"/>
    <property type="evidence" value="ECO:0007669"/>
    <property type="project" value="TreeGrafter"/>
</dbReference>
<dbReference type="Gene3D" id="1.10.10.60">
    <property type="entry name" value="Homeodomain-like"/>
    <property type="match status" value="1"/>
</dbReference>
<evidence type="ECO:0000256" key="6">
    <source>
        <dbReference type="ARBA" id="ARBA00023125"/>
    </source>
</evidence>
<keyword evidence="5" id="KW-0862">Zinc</keyword>
<feature type="compositionally biased region" description="Acidic residues" evidence="8">
    <location>
        <begin position="15"/>
        <end position="37"/>
    </location>
</feature>
<dbReference type="InterPro" id="IPR040138">
    <property type="entry name" value="MIER/MTA"/>
</dbReference>
<name>A0A0M3HR91_ASCLU</name>
<evidence type="ECO:0000256" key="4">
    <source>
        <dbReference type="ARBA" id="ARBA00022771"/>
    </source>
</evidence>
<keyword evidence="11" id="KW-1185">Reference proteome</keyword>
<evidence type="ECO:0000256" key="2">
    <source>
        <dbReference type="ARBA" id="ARBA00022491"/>
    </source>
</evidence>
<evidence type="ECO:0000256" key="7">
    <source>
        <dbReference type="ARBA" id="ARBA00023242"/>
    </source>
</evidence>
<dbReference type="PROSITE" id="PS51156">
    <property type="entry name" value="ELM2"/>
    <property type="match status" value="1"/>
</dbReference>
<dbReference type="InterPro" id="IPR009057">
    <property type="entry name" value="Homeodomain-like_sf"/>
</dbReference>
<feature type="compositionally biased region" description="Basic and acidic residues" evidence="8">
    <location>
        <begin position="38"/>
        <end position="53"/>
    </location>
</feature>
<protein>
    <submittedName>
        <fullName evidence="12">Mesoderm induction early response protein 1</fullName>
    </submittedName>
</protein>
<accession>A0A0M3HR91</accession>